<protein>
    <recommendedName>
        <fullName evidence="3">Formin-like protein</fullName>
    </recommendedName>
</protein>
<feature type="region of interest" description="Disordered" evidence="4">
    <location>
        <begin position="509"/>
        <end position="626"/>
    </location>
</feature>
<name>A0A2U1NBQ8_ARTAN</name>
<dbReference type="PANTHER" id="PTHR45733:SF16">
    <property type="entry name" value="FORMIN-LIKE PROTEIN"/>
    <property type="match status" value="1"/>
</dbReference>
<feature type="compositionally biased region" description="Pro residues" evidence="4">
    <location>
        <begin position="533"/>
        <end position="566"/>
    </location>
</feature>
<dbReference type="Gene3D" id="2.60.40.1110">
    <property type="match status" value="2"/>
</dbReference>
<comment type="similarity">
    <text evidence="1">Belongs to the formin-like family. Class-II subfamily.</text>
</comment>
<gene>
    <name evidence="7" type="ORF">CTI12_AA260280</name>
</gene>
<dbReference type="SMART" id="SM01326">
    <property type="entry name" value="PTEN_C2"/>
    <property type="match status" value="1"/>
</dbReference>
<evidence type="ECO:0000256" key="3">
    <source>
        <dbReference type="RuleBase" id="RU361260"/>
    </source>
</evidence>
<sequence length="1088" mass="122480">MTIFCIVFDCCFNGALEQEDYKAYVGDIIGQFKETYPEYSFMILNFREGEKESRIASVLPEDIHRITIMDYPWDYEGCPLLSMEVIHHFLKSCESWLSVSQHHILLMHSELGGWPVMAFMVAALSLYKKSYAVETKALEMVHKQAPIDSLPKMLPMNPVPSQLRYLQYVSRRNGDTEWPPTEKALTLDCVIMRMIPNFDGKGGCCPVFRIYGRDPLLHVEKSPKLLFSTPRRRKSLWINFKLYYMKIGKMIYYVYPVINLGNLRIPKNPSEMFKSNNVYVRHALQAESEFVKIDINCNIQGDVVLECISLEDDMVKEKIMYRAIFNTAFIKSNILMLNRDEIDICWDAKDQFPKDFRAELLFSEMDTSASLVPLDLSCFEMEGLPVEAFSKVQEMFGSVDWFVPKSNDALNRLHQMPLYDVVNEMLETSYQKTESRNLFQTLPKRISQVKDTESKSDGVGPRSISLPKHLPSTTVANGSMKPFPLSPHIILTCAHPSVSEKLETQLKETATSSCWSGPPRSQPAHQALQTPKAPAPPAPPPPKPKSGPPPPPPPKKSGPPPPPPPSSSSSNGDVKGGDSAPPQPPPSKEAGTATPDATPAVNKGRALSKSHAMKPQSGSKLKPLHWSKINKLSQGSLWAEAQKSGEASRGPEIDMSELETYFSTTNSNPDKAAKFTAQAANKPETIKLIDHRRAYNCEIMLSKVKTPLNELMEHVLALDDSAIDVEQVDNLLKFCPTEEEVKQIKGYKGDINMLGKCEQFFLELMKVPRSKDKLKVLSYKFQFSTQIRSSVKFRRIMQTILSLGNALNQGTARGAAVGFKLDSLLKLNETRARSNKMTLMHYLCKVLADNLPELLDFSKELGSLEAASKIQLKFLAEEMHTFTNGMKSVIQEKKSCKKDGHVSKRFRKSLKRFLASAEGEVNSLMSLYNGMDKTVDSLICYFGEDPTRCSYEQAIQTLLAFVRSFNQAHEENCKQIELEKKKAQKEEKLKLQNIEAQKNKEAEKEKLELQKQANKESELLKNTNKESGLIRNTNKESRLIRNTNGNWTANPSQLGSGDVKLYKSALFCNYSAGPSLGSRIALRAKSEL</sequence>
<dbReference type="InterPro" id="IPR015425">
    <property type="entry name" value="FH2_Formin"/>
</dbReference>
<dbReference type="InterPro" id="IPR042201">
    <property type="entry name" value="FH2_Formin_sf"/>
</dbReference>
<accession>A0A2U1NBQ8</accession>
<feature type="region of interest" description="Disordered" evidence="4">
    <location>
        <begin position="448"/>
        <end position="479"/>
    </location>
</feature>
<feature type="compositionally biased region" description="Basic and acidic residues" evidence="4">
    <location>
        <begin position="1000"/>
        <end position="1019"/>
    </location>
</feature>
<dbReference type="Gene3D" id="3.90.190.10">
    <property type="entry name" value="Protein tyrosine phosphatase superfamily"/>
    <property type="match status" value="1"/>
</dbReference>
<organism evidence="7 8">
    <name type="scientific">Artemisia annua</name>
    <name type="common">Sweet wormwood</name>
    <dbReference type="NCBI Taxonomy" id="35608"/>
    <lineage>
        <taxon>Eukaryota</taxon>
        <taxon>Viridiplantae</taxon>
        <taxon>Streptophyta</taxon>
        <taxon>Embryophyta</taxon>
        <taxon>Tracheophyta</taxon>
        <taxon>Spermatophyta</taxon>
        <taxon>Magnoliopsida</taxon>
        <taxon>eudicotyledons</taxon>
        <taxon>Gunneridae</taxon>
        <taxon>Pentapetalae</taxon>
        <taxon>asterids</taxon>
        <taxon>campanulids</taxon>
        <taxon>Asterales</taxon>
        <taxon>Asteraceae</taxon>
        <taxon>Asteroideae</taxon>
        <taxon>Anthemideae</taxon>
        <taxon>Artemisiinae</taxon>
        <taxon>Artemisia</taxon>
    </lineage>
</organism>
<dbReference type="SUPFAM" id="SSF52799">
    <property type="entry name" value="(Phosphotyrosine protein) phosphatases II"/>
    <property type="match status" value="1"/>
</dbReference>
<dbReference type="Gene3D" id="1.20.58.2220">
    <property type="entry name" value="Formin, FH2 domain"/>
    <property type="match status" value="1"/>
</dbReference>
<dbReference type="PROSITE" id="PS51182">
    <property type="entry name" value="C2_TENSIN"/>
    <property type="match status" value="1"/>
</dbReference>
<dbReference type="InterPro" id="IPR014020">
    <property type="entry name" value="Tensin_C2-dom"/>
</dbReference>
<evidence type="ECO:0000313" key="8">
    <source>
        <dbReference type="Proteomes" id="UP000245207"/>
    </source>
</evidence>
<evidence type="ECO:0000313" key="7">
    <source>
        <dbReference type="EMBL" id="PWA70933.1"/>
    </source>
</evidence>
<evidence type="ECO:0000256" key="1">
    <source>
        <dbReference type="ARBA" id="ARBA00006468"/>
    </source>
</evidence>
<dbReference type="SUPFAM" id="SSF101447">
    <property type="entry name" value="Formin homology 2 domain (FH2 domain)"/>
    <property type="match status" value="1"/>
</dbReference>
<dbReference type="InterPro" id="IPR035892">
    <property type="entry name" value="C2_domain_sf"/>
</dbReference>
<evidence type="ECO:0000259" key="5">
    <source>
        <dbReference type="PROSITE" id="PS51182"/>
    </source>
</evidence>
<feature type="compositionally biased region" description="Polar residues" evidence="4">
    <location>
        <begin position="1020"/>
        <end position="1032"/>
    </location>
</feature>
<evidence type="ECO:0000256" key="2">
    <source>
        <dbReference type="ARBA" id="ARBA00022912"/>
    </source>
</evidence>
<keyword evidence="2" id="KW-0378">Hydrolase</keyword>
<dbReference type="GO" id="GO:0004721">
    <property type="term" value="F:phosphoprotein phosphatase activity"/>
    <property type="evidence" value="ECO:0007669"/>
    <property type="project" value="UniProtKB-KW"/>
</dbReference>
<dbReference type="InterPro" id="IPR051144">
    <property type="entry name" value="Formin_homology_domain"/>
</dbReference>
<proteinExistence type="inferred from homology"/>
<dbReference type="Pfam" id="PF10409">
    <property type="entry name" value="PTEN_C2"/>
    <property type="match status" value="1"/>
</dbReference>
<feature type="domain" description="C2 tensin-type" evidence="5">
    <location>
        <begin position="182"/>
        <end position="365"/>
    </location>
</feature>
<dbReference type="SMART" id="SM00498">
    <property type="entry name" value="FH2"/>
    <property type="match status" value="1"/>
</dbReference>
<keyword evidence="8" id="KW-1185">Reference proteome</keyword>
<dbReference type="OrthoDB" id="1668162at2759"/>
<dbReference type="PANTHER" id="PTHR45733">
    <property type="entry name" value="FORMIN-J"/>
    <property type="match status" value="1"/>
</dbReference>
<evidence type="ECO:0000256" key="4">
    <source>
        <dbReference type="SAM" id="MobiDB-lite"/>
    </source>
</evidence>
<feature type="region of interest" description="Disordered" evidence="4">
    <location>
        <begin position="1000"/>
        <end position="1037"/>
    </location>
</feature>
<dbReference type="Proteomes" id="UP000245207">
    <property type="component" value="Unassembled WGS sequence"/>
</dbReference>
<dbReference type="InterPro" id="IPR029021">
    <property type="entry name" value="Prot-tyrosine_phosphatase-like"/>
</dbReference>
<dbReference type="AlphaFoldDB" id="A0A2U1NBQ8"/>
<feature type="domain" description="FH2" evidence="6">
    <location>
        <begin position="611"/>
        <end position="991"/>
    </location>
</feature>
<dbReference type="PROSITE" id="PS51444">
    <property type="entry name" value="FH2"/>
    <property type="match status" value="1"/>
</dbReference>
<dbReference type="EMBL" id="PKPP01003159">
    <property type="protein sequence ID" value="PWA70933.1"/>
    <property type="molecule type" value="Genomic_DNA"/>
</dbReference>
<evidence type="ECO:0000259" key="6">
    <source>
        <dbReference type="PROSITE" id="PS51444"/>
    </source>
</evidence>
<dbReference type="Pfam" id="PF02181">
    <property type="entry name" value="FH2"/>
    <property type="match status" value="1"/>
</dbReference>
<reference evidence="7 8" key="1">
    <citation type="journal article" date="2018" name="Mol. Plant">
        <title>The genome of Artemisia annua provides insight into the evolution of Asteraceae family and artemisinin biosynthesis.</title>
        <authorList>
            <person name="Shen Q."/>
            <person name="Zhang L."/>
            <person name="Liao Z."/>
            <person name="Wang S."/>
            <person name="Yan T."/>
            <person name="Shi P."/>
            <person name="Liu M."/>
            <person name="Fu X."/>
            <person name="Pan Q."/>
            <person name="Wang Y."/>
            <person name="Lv Z."/>
            <person name="Lu X."/>
            <person name="Zhang F."/>
            <person name="Jiang W."/>
            <person name="Ma Y."/>
            <person name="Chen M."/>
            <person name="Hao X."/>
            <person name="Li L."/>
            <person name="Tang Y."/>
            <person name="Lv G."/>
            <person name="Zhou Y."/>
            <person name="Sun X."/>
            <person name="Brodelius P.E."/>
            <person name="Rose J.K.C."/>
            <person name="Tang K."/>
        </authorList>
    </citation>
    <scope>NUCLEOTIDE SEQUENCE [LARGE SCALE GENOMIC DNA]</scope>
    <source>
        <strain evidence="8">cv. Huhao1</strain>
        <tissue evidence="7">Leaf</tissue>
    </source>
</reference>
<comment type="caution">
    <text evidence="7">The sequence shown here is derived from an EMBL/GenBank/DDBJ whole genome shotgun (WGS) entry which is preliminary data.</text>
</comment>
<dbReference type="STRING" id="35608.A0A2U1NBQ8"/>
<dbReference type="SUPFAM" id="SSF49562">
    <property type="entry name" value="C2 domain (Calcium/lipid-binding domain, CaLB)"/>
    <property type="match status" value="1"/>
</dbReference>
<keyword evidence="2" id="KW-0904">Protein phosphatase</keyword>